<accession>A0ABD3HVB6</accession>
<comment type="caution">
    <text evidence="1">The sequence shown here is derived from an EMBL/GenBank/DDBJ whole genome shotgun (WGS) entry which is preliminary data.</text>
</comment>
<evidence type="ECO:0000313" key="2">
    <source>
        <dbReference type="Proteomes" id="UP001633002"/>
    </source>
</evidence>
<organism evidence="1 2">
    <name type="scientific">Riccia sorocarpa</name>
    <dbReference type="NCBI Taxonomy" id="122646"/>
    <lineage>
        <taxon>Eukaryota</taxon>
        <taxon>Viridiplantae</taxon>
        <taxon>Streptophyta</taxon>
        <taxon>Embryophyta</taxon>
        <taxon>Marchantiophyta</taxon>
        <taxon>Marchantiopsida</taxon>
        <taxon>Marchantiidae</taxon>
        <taxon>Marchantiales</taxon>
        <taxon>Ricciaceae</taxon>
        <taxon>Riccia</taxon>
    </lineage>
</organism>
<proteinExistence type="predicted"/>
<sequence length="143" mass="16415">MVHEAVNRKNVMTFLRNICRAHRSGAFGGKEALWDFLKDVGQNLNMKSRGRRYSKTTEAIMQTLFQFGGRQSSNFQEVNNILTTAKQFHGIECDVPVILAEDETRVKPRVRWEPRRDTLIGFCEQKVEHVCLPVPLHLLGSNC</sequence>
<dbReference type="Proteomes" id="UP001633002">
    <property type="component" value="Unassembled WGS sequence"/>
</dbReference>
<reference evidence="1 2" key="1">
    <citation type="submission" date="2024-09" db="EMBL/GenBank/DDBJ databases">
        <title>Chromosome-scale assembly of Riccia sorocarpa.</title>
        <authorList>
            <person name="Paukszto L."/>
        </authorList>
    </citation>
    <scope>NUCLEOTIDE SEQUENCE [LARGE SCALE GENOMIC DNA]</scope>
    <source>
        <strain evidence="1">LP-2024</strain>
        <tissue evidence="1">Aerial parts of the thallus</tissue>
    </source>
</reference>
<dbReference type="AlphaFoldDB" id="A0ABD3HVB6"/>
<protein>
    <submittedName>
        <fullName evidence="1">Uncharacterized protein</fullName>
    </submittedName>
</protein>
<keyword evidence="2" id="KW-1185">Reference proteome</keyword>
<gene>
    <name evidence="1" type="ORF">R1sor_009474</name>
</gene>
<dbReference type="EMBL" id="JBJQOH010000002">
    <property type="protein sequence ID" value="KAL3695398.1"/>
    <property type="molecule type" value="Genomic_DNA"/>
</dbReference>
<evidence type="ECO:0000313" key="1">
    <source>
        <dbReference type="EMBL" id="KAL3695398.1"/>
    </source>
</evidence>
<name>A0ABD3HVB6_9MARC</name>